<protein>
    <submittedName>
        <fullName evidence="2">Uncharacterized protein</fullName>
    </submittedName>
</protein>
<sequence>MGVILFFICLLGVFILISIIANKLFSFIKIRLFVGFLALYYNFYVISKYDHFFYIIVLAILQISLIIRAIQYFTKKNLVRLEGQNIQMEDIIKDYTLQIYFYFSYFLIMKQHNQMKY</sequence>
<dbReference type="RefSeq" id="WP_012670849.1">
    <property type="nucleotide sequence ID" value="NC_012225.1"/>
</dbReference>
<name>A0A3B6VFU1_BRAHW</name>
<proteinExistence type="predicted"/>
<dbReference type="AlphaFoldDB" id="A0A3B6VFU1"/>
<keyword evidence="1" id="KW-0812">Transmembrane</keyword>
<feature type="transmembrane region" description="Helical" evidence="1">
    <location>
        <begin position="28"/>
        <end position="45"/>
    </location>
</feature>
<keyword evidence="3" id="KW-1185">Reference proteome</keyword>
<dbReference type="KEGG" id="bhy:BHWA1_01325"/>
<gene>
    <name evidence="2" type="ordered locus">BHWA1_01325</name>
</gene>
<accession>A0A3B6VFU1</accession>
<keyword evidence="1" id="KW-1133">Transmembrane helix</keyword>
<dbReference type="Proteomes" id="UP000001803">
    <property type="component" value="Chromosome"/>
</dbReference>
<dbReference type="EMBL" id="CP001357">
    <property type="protein sequence ID" value="ACN83804.1"/>
    <property type="molecule type" value="Genomic_DNA"/>
</dbReference>
<feature type="transmembrane region" description="Helical" evidence="1">
    <location>
        <begin position="52"/>
        <end position="71"/>
    </location>
</feature>
<evidence type="ECO:0000313" key="3">
    <source>
        <dbReference type="Proteomes" id="UP000001803"/>
    </source>
</evidence>
<reference evidence="2 3" key="1">
    <citation type="journal article" date="2009" name="PLoS ONE">
        <title>Genome sequence of the pathogenic intestinal spirochete Brachyspira hyodysenteriae reveals adaptations to its lifestyle in the porcine large intestine.</title>
        <authorList>
            <person name="Bellgard M.I."/>
            <person name="Wanchanthuek P."/>
            <person name="La T."/>
            <person name="Ryan K."/>
            <person name="Moolhuijzen P."/>
            <person name="Albertyn Z."/>
            <person name="Shaban B."/>
            <person name="Motro Y."/>
            <person name="Dunn D.S."/>
            <person name="Schibeci D."/>
            <person name="Hunter A."/>
            <person name="Barrero R."/>
            <person name="Phillips N.D."/>
            <person name="Hampson D.J."/>
        </authorList>
    </citation>
    <scope>NUCLEOTIDE SEQUENCE [LARGE SCALE GENOMIC DNA]</scope>
    <source>
        <strain evidence="3">ATCC 49526 / WA1</strain>
    </source>
</reference>
<organism evidence="2 3">
    <name type="scientific">Brachyspira hyodysenteriae (strain ATCC 49526 / WA1)</name>
    <dbReference type="NCBI Taxonomy" id="565034"/>
    <lineage>
        <taxon>Bacteria</taxon>
        <taxon>Pseudomonadati</taxon>
        <taxon>Spirochaetota</taxon>
        <taxon>Spirochaetia</taxon>
        <taxon>Brachyspirales</taxon>
        <taxon>Brachyspiraceae</taxon>
        <taxon>Brachyspira</taxon>
    </lineage>
</organism>
<evidence type="ECO:0000313" key="2">
    <source>
        <dbReference type="EMBL" id="ACN83804.1"/>
    </source>
</evidence>
<evidence type="ECO:0000256" key="1">
    <source>
        <dbReference type="SAM" id="Phobius"/>
    </source>
</evidence>
<keyword evidence="1" id="KW-0472">Membrane</keyword>